<feature type="compositionally biased region" description="Low complexity" evidence="4">
    <location>
        <begin position="202"/>
        <end position="211"/>
    </location>
</feature>
<evidence type="ECO:0000256" key="1">
    <source>
        <dbReference type="ARBA" id="ARBA00022860"/>
    </source>
</evidence>
<dbReference type="InterPro" id="IPR025064">
    <property type="entry name" value="DUF4005"/>
</dbReference>
<sequence>MDKKRTGCKAGNGHGSRHPQLTFRHCQATDRRMIGTDGPRPQFAIMLLRSRIKKILTAESSRGGAVASYSYDPSAPCSWPRRPPASRGRPLDRFAAVGRSVEPVVAARGGWPAAASWSALASRPLRLVLAVDYAVKFDACSLAERACGGAALAGIERAMGKAGRWLKSFLSGKKDRPRAEAMAVAGPPKDKRWSFRRPGQEGKAAATTPAAGRGGPDEGLGLSATDIEFEQKKHAVAVAVATAAAADAAVAAAHAAAAVARLSSRRASLPASLVEDTAAVRIQATFRGYLARTALCALRGIVKLQALVRGQLVRKQANATLRCMQALLAAQSHLRLRAQRMRVLQEHCHHQPPPPPRPRHSPQHPRHRRSYEMDRSCEENAKIVEVDIGEPARRDAAKDRHLLVEHHHGRCSPAPSAATELSPRAYSGHFDELSVATARSSPQRGSAASEACPSYMANTESSRAKARSQSAPRQRTDALERQPSRRKGTPPRGAKMQRSSSVAGGGGQSSPWSAGLRLDASTASLKDSECGSTSSVLTAATVYCRTRSLVGFEVRRGLY</sequence>
<feature type="compositionally biased region" description="Basic and acidic residues" evidence="4">
    <location>
        <begin position="474"/>
        <end position="483"/>
    </location>
</feature>
<evidence type="ECO:0000313" key="7">
    <source>
        <dbReference type="Proteomes" id="UP000823388"/>
    </source>
</evidence>
<evidence type="ECO:0000313" key="6">
    <source>
        <dbReference type="EMBL" id="KAG2554593.1"/>
    </source>
</evidence>
<feature type="region of interest" description="Disordered" evidence="4">
    <location>
        <begin position="1"/>
        <end position="20"/>
    </location>
</feature>
<feature type="region of interest" description="Disordered" evidence="4">
    <location>
        <begin position="436"/>
        <end position="515"/>
    </location>
</feature>
<feature type="region of interest" description="Disordered" evidence="4">
    <location>
        <begin position="177"/>
        <end position="217"/>
    </location>
</feature>
<organism evidence="6 7">
    <name type="scientific">Panicum virgatum</name>
    <name type="common">Blackwell switchgrass</name>
    <dbReference type="NCBI Taxonomy" id="38727"/>
    <lineage>
        <taxon>Eukaryota</taxon>
        <taxon>Viridiplantae</taxon>
        <taxon>Streptophyta</taxon>
        <taxon>Embryophyta</taxon>
        <taxon>Tracheophyta</taxon>
        <taxon>Spermatophyta</taxon>
        <taxon>Magnoliopsida</taxon>
        <taxon>Liliopsida</taxon>
        <taxon>Poales</taxon>
        <taxon>Poaceae</taxon>
        <taxon>PACMAD clade</taxon>
        <taxon>Panicoideae</taxon>
        <taxon>Panicodae</taxon>
        <taxon>Paniceae</taxon>
        <taxon>Panicinae</taxon>
        <taxon>Panicum</taxon>
        <taxon>Panicum sect. Hiantes</taxon>
    </lineage>
</organism>
<feature type="compositionally biased region" description="Polar residues" evidence="4">
    <location>
        <begin position="456"/>
        <end position="473"/>
    </location>
</feature>
<dbReference type="SMART" id="SM00015">
    <property type="entry name" value="IQ"/>
    <property type="match status" value="2"/>
</dbReference>
<gene>
    <name evidence="6" type="ORF">PVAP13_9KG598800</name>
</gene>
<feature type="region of interest" description="Disordered" evidence="4">
    <location>
        <begin position="347"/>
        <end position="375"/>
    </location>
</feature>
<comment type="similarity">
    <text evidence="2">Belongs to the IQD family.</text>
</comment>
<dbReference type="PANTHER" id="PTHR32295:SF99">
    <property type="entry name" value="IQ CALMODULIN-BINDING MOTIF FAMILY PROTEIN, EXPRESSED"/>
    <property type="match status" value="1"/>
</dbReference>
<evidence type="ECO:0000256" key="3">
    <source>
        <dbReference type="ARBA" id="ARBA00024378"/>
    </source>
</evidence>
<dbReference type="EMBL" id="CM029053">
    <property type="protein sequence ID" value="KAG2554593.1"/>
    <property type="molecule type" value="Genomic_DNA"/>
</dbReference>
<reference evidence="6" key="1">
    <citation type="submission" date="2020-05" db="EMBL/GenBank/DDBJ databases">
        <title>WGS assembly of Panicum virgatum.</title>
        <authorList>
            <person name="Lovell J.T."/>
            <person name="Jenkins J."/>
            <person name="Shu S."/>
            <person name="Juenger T.E."/>
            <person name="Schmutz J."/>
        </authorList>
    </citation>
    <scope>NUCLEOTIDE SEQUENCE</scope>
    <source>
        <strain evidence="6">AP13</strain>
    </source>
</reference>
<dbReference type="InterPro" id="IPR000048">
    <property type="entry name" value="IQ_motif_EF-hand-BS"/>
</dbReference>
<comment type="subunit">
    <text evidence="3">Binds to multiple calmodulin (CaM) in the presence of Ca(2+) and CaM-like proteins.</text>
</comment>
<comment type="caution">
    <text evidence="6">The sequence shown here is derived from an EMBL/GenBank/DDBJ whole genome shotgun (WGS) entry which is preliminary data.</text>
</comment>
<dbReference type="Pfam" id="PF00612">
    <property type="entry name" value="IQ"/>
    <property type="match status" value="2"/>
</dbReference>
<dbReference type="Pfam" id="PF13178">
    <property type="entry name" value="DUF4005"/>
    <property type="match status" value="1"/>
</dbReference>
<feature type="compositionally biased region" description="Polar residues" evidence="4">
    <location>
        <begin position="437"/>
        <end position="446"/>
    </location>
</feature>
<dbReference type="Gene3D" id="1.20.5.190">
    <property type="match status" value="1"/>
</dbReference>
<accession>A0A8T0NYS8</accession>
<dbReference type="AlphaFoldDB" id="A0A8T0NYS8"/>
<proteinExistence type="inferred from homology"/>
<feature type="compositionally biased region" description="Basic residues" evidence="4">
    <location>
        <begin position="357"/>
        <end position="369"/>
    </location>
</feature>
<dbReference type="PANTHER" id="PTHR32295">
    <property type="entry name" value="IQ-DOMAIN 5-RELATED"/>
    <property type="match status" value="1"/>
</dbReference>
<evidence type="ECO:0000256" key="2">
    <source>
        <dbReference type="ARBA" id="ARBA00024341"/>
    </source>
</evidence>
<dbReference type="GO" id="GO:0005516">
    <property type="term" value="F:calmodulin binding"/>
    <property type="evidence" value="ECO:0007669"/>
    <property type="project" value="UniProtKB-KW"/>
</dbReference>
<keyword evidence="1" id="KW-0112">Calmodulin-binding</keyword>
<keyword evidence="7" id="KW-1185">Reference proteome</keyword>
<feature type="domain" description="DUF4005" evidence="5">
    <location>
        <begin position="438"/>
        <end position="493"/>
    </location>
</feature>
<evidence type="ECO:0000259" key="5">
    <source>
        <dbReference type="Pfam" id="PF13178"/>
    </source>
</evidence>
<dbReference type="PROSITE" id="PS50096">
    <property type="entry name" value="IQ"/>
    <property type="match status" value="2"/>
</dbReference>
<name>A0A8T0NYS8_PANVG</name>
<protein>
    <recommendedName>
        <fullName evidence="5">DUF4005 domain-containing protein</fullName>
    </recommendedName>
</protein>
<dbReference type="Proteomes" id="UP000823388">
    <property type="component" value="Chromosome 9K"/>
</dbReference>
<evidence type="ECO:0000256" key="4">
    <source>
        <dbReference type="SAM" id="MobiDB-lite"/>
    </source>
</evidence>
<dbReference type="OrthoDB" id="685302at2759"/>